<evidence type="ECO:0000256" key="3">
    <source>
        <dbReference type="ARBA" id="ARBA00022777"/>
    </source>
</evidence>
<reference evidence="5" key="2">
    <citation type="submission" date="2021-04" db="EMBL/GenBank/DDBJ databases">
        <authorList>
            <person name="Gilroy R."/>
        </authorList>
    </citation>
    <scope>NUCLEOTIDE SEQUENCE</scope>
    <source>
        <strain evidence="5">23274</strain>
    </source>
</reference>
<dbReference type="InterPro" id="IPR050306">
    <property type="entry name" value="PfkB_Carbo_kinase"/>
</dbReference>
<dbReference type="SUPFAM" id="SSF53613">
    <property type="entry name" value="Ribokinase-like"/>
    <property type="match status" value="1"/>
</dbReference>
<feature type="domain" description="Carbohydrate kinase PfkB" evidence="4">
    <location>
        <begin position="20"/>
        <end position="287"/>
    </location>
</feature>
<keyword evidence="2" id="KW-0808">Transferase</keyword>
<evidence type="ECO:0000313" key="6">
    <source>
        <dbReference type="Proteomes" id="UP000824202"/>
    </source>
</evidence>
<dbReference type="GO" id="GO:0016301">
    <property type="term" value="F:kinase activity"/>
    <property type="evidence" value="ECO:0007669"/>
    <property type="project" value="UniProtKB-KW"/>
</dbReference>
<evidence type="ECO:0000259" key="4">
    <source>
        <dbReference type="Pfam" id="PF00294"/>
    </source>
</evidence>
<dbReference type="PANTHER" id="PTHR43085:SF57">
    <property type="entry name" value="CARBOHYDRATE KINASE PFKB DOMAIN-CONTAINING PROTEIN"/>
    <property type="match status" value="1"/>
</dbReference>
<dbReference type="InterPro" id="IPR011611">
    <property type="entry name" value="PfkB_dom"/>
</dbReference>
<protein>
    <submittedName>
        <fullName evidence="5">Carbohydrate kinase</fullName>
    </submittedName>
</protein>
<gene>
    <name evidence="5" type="ORF">H9863_01410</name>
</gene>
<evidence type="ECO:0000256" key="1">
    <source>
        <dbReference type="ARBA" id="ARBA00010688"/>
    </source>
</evidence>
<sequence>MEKSVIGIGEILWDMLPEGKKLGGAPANFAYHTAQLGLPAYIVSAVGNDHLGDEIIQHIEQKQLNHLIPRVPYPTGTVEVNIDEGGIPCYDIKQNVAWDNIPFTPSLENIAQHTRCACFGSLAQRAATSRTTINRFLDAMPDDENTYKVFDINLRQNFYSREILHISLQKCNILKINDEELILINELFKLAGSTSETLCLNLLKAYQLKMLILTCGAHGSHVFTPKEHSFVETPHVNVVDTVGAGDSFTASFMAALLHGKSTTEAHHLAVSVSAYVCTQPGAMPRLPQEFTAEFA</sequence>
<dbReference type="Pfam" id="PF00294">
    <property type="entry name" value="PfkB"/>
    <property type="match status" value="1"/>
</dbReference>
<organism evidence="5 6">
    <name type="scientific">Candidatus Odoribacter faecigallinarum</name>
    <dbReference type="NCBI Taxonomy" id="2838706"/>
    <lineage>
        <taxon>Bacteria</taxon>
        <taxon>Pseudomonadati</taxon>
        <taxon>Bacteroidota</taxon>
        <taxon>Bacteroidia</taxon>
        <taxon>Bacteroidales</taxon>
        <taxon>Odoribacteraceae</taxon>
        <taxon>Odoribacter</taxon>
    </lineage>
</organism>
<dbReference type="PANTHER" id="PTHR43085">
    <property type="entry name" value="HEXOKINASE FAMILY MEMBER"/>
    <property type="match status" value="1"/>
</dbReference>
<reference evidence="5" key="1">
    <citation type="journal article" date="2021" name="PeerJ">
        <title>Extensive microbial diversity within the chicken gut microbiome revealed by metagenomics and culture.</title>
        <authorList>
            <person name="Gilroy R."/>
            <person name="Ravi A."/>
            <person name="Getino M."/>
            <person name="Pursley I."/>
            <person name="Horton D.L."/>
            <person name="Alikhan N.F."/>
            <person name="Baker D."/>
            <person name="Gharbi K."/>
            <person name="Hall N."/>
            <person name="Watson M."/>
            <person name="Adriaenssens E.M."/>
            <person name="Foster-Nyarko E."/>
            <person name="Jarju S."/>
            <person name="Secka A."/>
            <person name="Antonio M."/>
            <person name="Oren A."/>
            <person name="Chaudhuri R.R."/>
            <person name="La Ragione R."/>
            <person name="Hildebrand F."/>
            <person name="Pallen M.J."/>
        </authorList>
    </citation>
    <scope>NUCLEOTIDE SEQUENCE</scope>
    <source>
        <strain evidence="5">23274</strain>
    </source>
</reference>
<evidence type="ECO:0000256" key="2">
    <source>
        <dbReference type="ARBA" id="ARBA00022679"/>
    </source>
</evidence>
<dbReference type="InterPro" id="IPR002173">
    <property type="entry name" value="Carboh/pur_kinase_PfkB_CS"/>
</dbReference>
<evidence type="ECO:0000313" key="5">
    <source>
        <dbReference type="EMBL" id="HIX02760.1"/>
    </source>
</evidence>
<dbReference type="InterPro" id="IPR029056">
    <property type="entry name" value="Ribokinase-like"/>
</dbReference>
<dbReference type="EMBL" id="DXFT01000025">
    <property type="protein sequence ID" value="HIX02760.1"/>
    <property type="molecule type" value="Genomic_DNA"/>
</dbReference>
<comment type="similarity">
    <text evidence="1">Belongs to the carbohydrate kinase PfkB family.</text>
</comment>
<comment type="caution">
    <text evidence="5">The sequence shown here is derived from an EMBL/GenBank/DDBJ whole genome shotgun (WGS) entry which is preliminary data.</text>
</comment>
<dbReference type="Proteomes" id="UP000824202">
    <property type="component" value="Unassembled WGS sequence"/>
</dbReference>
<keyword evidence="3 5" id="KW-0418">Kinase</keyword>
<proteinExistence type="inferred from homology"/>
<dbReference type="Gene3D" id="3.40.1190.20">
    <property type="match status" value="1"/>
</dbReference>
<dbReference type="PROSITE" id="PS00583">
    <property type="entry name" value="PFKB_KINASES_1"/>
    <property type="match status" value="1"/>
</dbReference>
<dbReference type="CDD" id="cd01167">
    <property type="entry name" value="bac_FRK"/>
    <property type="match status" value="1"/>
</dbReference>
<name>A0A9D1UYH5_9BACT</name>
<accession>A0A9D1UYH5</accession>
<dbReference type="AlphaFoldDB" id="A0A9D1UYH5"/>